<dbReference type="Proteomes" id="UP001302806">
    <property type="component" value="Chromosome"/>
</dbReference>
<evidence type="ECO:0000313" key="2">
    <source>
        <dbReference type="Proteomes" id="UP001302806"/>
    </source>
</evidence>
<dbReference type="EMBL" id="CP134537">
    <property type="protein sequence ID" value="WNH10080.1"/>
    <property type="molecule type" value="Genomic_DNA"/>
</dbReference>
<protein>
    <submittedName>
        <fullName evidence="1">Uncharacterized protein</fullName>
    </submittedName>
</protein>
<name>A0ABY9XW31_9FLAO</name>
<proteinExistence type="predicted"/>
<dbReference type="RefSeq" id="WP_415866429.1">
    <property type="nucleotide sequence ID" value="NZ_CP134537.1"/>
</dbReference>
<reference evidence="1 2" key="1">
    <citation type="submission" date="2023-09" db="EMBL/GenBank/DDBJ databases">
        <title>Thalassobella suaedae gen. nov., sp. nov., a marine bacterium of the family Flavobacteriaceae isolated from a halophyte Suaeda japonica.</title>
        <authorList>
            <person name="Lee S.Y."/>
            <person name="Hwang C.Y."/>
        </authorList>
    </citation>
    <scope>NUCLEOTIDE SEQUENCE [LARGE SCALE GENOMIC DNA]</scope>
    <source>
        <strain evidence="1 2">HL-DH14</strain>
    </source>
</reference>
<gene>
    <name evidence="1" type="ORF">RHP51_05105</name>
</gene>
<evidence type="ECO:0000313" key="1">
    <source>
        <dbReference type="EMBL" id="WNH10080.1"/>
    </source>
</evidence>
<accession>A0ABY9XW31</accession>
<organism evidence="1 2">
    <name type="scientific">Thalassobellus suaedae</name>
    <dbReference type="NCBI Taxonomy" id="3074124"/>
    <lineage>
        <taxon>Bacteria</taxon>
        <taxon>Pseudomonadati</taxon>
        <taxon>Bacteroidota</taxon>
        <taxon>Flavobacteriia</taxon>
        <taxon>Flavobacteriales</taxon>
        <taxon>Flavobacteriaceae</taxon>
        <taxon>Thalassobellus</taxon>
    </lineage>
</organism>
<sequence>MALNTVKVIFKNSKYNYTTSVSEQTTEKTAKDYFVNNVFDVGVFPSENMQKCITIDFIKKPN</sequence>